<name>A0AAD7HLB8_9AGAR</name>
<evidence type="ECO:0000256" key="1">
    <source>
        <dbReference type="SAM" id="MobiDB-lite"/>
    </source>
</evidence>
<feature type="compositionally biased region" description="Low complexity" evidence="1">
    <location>
        <begin position="1121"/>
        <end position="1133"/>
    </location>
</feature>
<feature type="compositionally biased region" description="Low complexity" evidence="1">
    <location>
        <begin position="356"/>
        <end position="366"/>
    </location>
</feature>
<feature type="compositionally biased region" description="Acidic residues" evidence="1">
    <location>
        <begin position="259"/>
        <end position="269"/>
    </location>
</feature>
<feature type="compositionally biased region" description="Basic and acidic residues" evidence="1">
    <location>
        <begin position="1038"/>
        <end position="1050"/>
    </location>
</feature>
<feature type="compositionally biased region" description="Low complexity" evidence="1">
    <location>
        <begin position="180"/>
        <end position="223"/>
    </location>
</feature>
<feature type="compositionally biased region" description="Polar residues" evidence="1">
    <location>
        <begin position="244"/>
        <end position="256"/>
    </location>
</feature>
<organism evidence="2 3">
    <name type="scientific">Mycena metata</name>
    <dbReference type="NCBI Taxonomy" id="1033252"/>
    <lineage>
        <taxon>Eukaryota</taxon>
        <taxon>Fungi</taxon>
        <taxon>Dikarya</taxon>
        <taxon>Basidiomycota</taxon>
        <taxon>Agaricomycotina</taxon>
        <taxon>Agaricomycetes</taxon>
        <taxon>Agaricomycetidae</taxon>
        <taxon>Agaricales</taxon>
        <taxon>Marasmiineae</taxon>
        <taxon>Mycenaceae</taxon>
        <taxon>Mycena</taxon>
    </lineage>
</organism>
<feature type="region of interest" description="Disordered" evidence="1">
    <location>
        <begin position="49"/>
        <end position="400"/>
    </location>
</feature>
<evidence type="ECO:0000313" key="3">
    <source>
        <dbReference type="Proteomes" id="UP001215598"/>
    </source>
</evidence>
<accession>A0AAD7HLB8</accession>
<feature type="compositionally biased region" description="Pro residues" evidence="1">
    <location>
        <begin position="1153"/>
        <end position="1168"/>
    </location>
</feature>
<feature type="compositionally biased region" description="Pro residues" evidence="1">
    <location>
        <begin position="1134"/>
        <end position="1145"/>
    </location>
</feature>
<keyword evidence="3" id="KW-1185">Reference proteome</keyword>
<proteinExistence type="predicted"/>
<feature type="region of interest" description="Disordered" evidence="1">
    <location>
        <begin position="1016"/>
        <end position="1050"/>
    </location>
</feature>
<evidence type="ECO:0000313" key="2">
    <source>
        <dbReference type="EMBL" id="KAJ7723392.1"/>
    </source>
</evidence>
<feature type="compositionally biased region" description="Basic residues" evidence="1">
    <location>
        <begin position="145"/>
        <end position="155"/>
    </location>
</feature>
<feature type="compositionally biased region" description="Low complexity" evidence="1">
    <location>
        <begin position="1016"/>
        <end position="1032"/>
    </location>
</feature>
<feature type="compositionally biased region" description="Polar residues" evidence="1">
    <location>
        <begin position="702"/>
        <end position="720"/>
    </location>
</feature>
<reference evidence="2" key="1">
    <citation type="submission" date="2023-03" db="EMBL/GenBank/DDBJ databases">
        <title>Massive genome expansion in bonnet fungi (Mycena s.s.) driven by repeated elements and novel gene families across ecological guilds.</title>
        <authorList>
            <consortium name="Lawrence Berkeley National Laboratory"/>
            <person name="Harder C.B."/>
            <person name="Miyauchi S."/>
            <person name="Viragh M."/>
            <person name="Kuo A."/>
            <person name="Thoen E."/>
            <person name="Andreopoulos B."/>
            <person name="Lu D."/>
            <person name="Skrede I."/>
            <person name="Drula E."/>
            <person name="Henrissat B."/>
            <person name="Morin E."/>
            <person name="Kohler A."/>
            <person name="Barry K."/>
            <person name="LaButti K."/>
            <person name="Morin E."/>
            <person name="Salamov A."/>
            <person name="Lipzen A."/>
            <person name="Mereny Z."/>
            <person name="Hegedus B."/>
            <person name="Baldrian P."/>
            <person name="Stursova M."/>
            <person name="Weitz H."/>
            <person name="Taylor A."/>
            <person name="Grigoriev I.V."/>
            <person name="Nagy L.G."/>
            <person name="Martin F."/>
            <person name="Kauserud H."/>
        </authorList>
    </citation>
    <scope>NUCLEOTIDE SEQUENCE</scope>
    <source>
        <strain evidence="2">CBHHK182m</strain>
    </source>
</reference>
<protein>
    <submittedName>
        <fullName evidence="2">Uncharacterized protein</fullName>
    </submittedName>
</protein>
<dbReference type="EMBL" id="JARKIB010000211">
    <property type="protein sequence ID" value="KAJ7723392.1"/>
    <property type="molecule type" value="Genomic_DNA"/>
</dbReference>
<feature type="compositionally biased region" description="Basic and acidic residues" evidence="1">
    <location>
        <begin position="633"/>
        <end position="643"/>
    </location>
</feature>
<feature type="compositionally biased region" description="Low complexity" evidence="1">
    <location>
        <begin position="683"/>
        <end position="697"/>
    </location>
</feature>
<feature type="compositionally biased region" description="Low complexity" evidence="1">
    <location>
        <begin position="101"/>
        <end position="139"/>
    </location>
</feature>
<feature type="compositionally biased region" description="Basic and acidic residues" evidence="1">
    <location>
        <begin position="387"/>
        <end position="398"/>
    </location>
</feature>
<feature type="compositionally biased region" description="Pro residues" evidence="1">
    <location>
        <begin position="1104"/>
        <end position="1120"/>
    </location>
</feature>
<feature type="region of interest" description="Disordered" evidence="1">
    <location>
        <begin position="619"/>
        <end position="650"/>
    </location>
</feature>
<feature type="region of interest" description="Disordered" evidence="1">
    <location>
        <begin position="1097"/>
        <end position="1191"/>
    </location>
</feature>
<gene>
    <name evidence="2" type="ORF">B0H16DRAFT_1787749</name>
</gene>
<feature type="region of interest" description="Disordered" evidence="1">
    <location>
        <begin position="838"/>
        <end position="863"/>
    </location>
</feature>
<dbReference type="PANTHER" id="PTHR24216">
    <property type="entry name" value="PAXILLIN-RELATED"/>
    <property type="match status" value="1"/>
</dbReference>
<feature type="region of interest" description="Disordered" evidence="1">
    <location>
        <begin position="675"/>
        <end position="720"/>
    </location>
</feature>
<feature type="compositionally biased region" description="Basic residues" evidence="1">
    <location>
        <begin position="226"/>
        <end position="238"/>
    </location>
</feature>
<dbReference type="Proteomes" id="UP001215598">
    <property type="component" value="Unassembled WGS sequence"/>
</dbReference>
<feature type="compositionally biased region" description="Acidic residues" evidence="1">
    <location>
        <begin position="335"/>
        <end position="348"/>
    </location>
</feature>
<sequence length="1286" mass="134531">MLRRRPSLAGLLPAAFSSSSKLDEYALDDSVPPLPLGLARGGAAMRSNPALRGASVDDHGPGRGSFTSSSRGPGVASPSKGGGGGGLIRRVSSLFRSGSKAGSTTSARYRAATSTPDIRDSASPSSPVSPASSSQSHASGGPNKLVKRPSVKRKDKNAPLPALPPLEAFHLSTRSLPPVNNSKSANSTSTKSAAMSNFGVSSVKSTKSRSQSVKSGKSVGVESQSHRSHKSNKSRHSIFHAYEGSSSRSTPMSSAVPSDAEDDEAYDPDAEIRRPSDLGPPTTRSLLDWEEGAEVGKGRPAADEDAEEQHTPRPGWPLPRAYMDVGDSTYASDASSEDENYGVEADEDDIRRPEGLGRAAALALGSLDDESTMRPRRFPSSSDAADATDRDGVHEGTRARTQSTPTLHILHEMLGLPPPVAPVARSSSSSPSPHWRFQANADFDSPRAAGRAIQLPAALWRLVLEYVEVDDAVRAARVGRVLSQAARGRIYGVVDLRAGARQRFMTNGVDAEDVDVGVMKTQARSRTARTGILDALRAHAHLAAVVEGLVCEGWPPWAEGETPLHLPALRALTVFHSPSDSDTTTNGSSTNTDALLPFLRLHPTLERLAVIGEWECARADSPPNSTDLDNETQNEKQDEKEKNPFLPRLTHLHAPPALAVRLLDRIATAPFASLASASPTPPVLTSTLTTSVSRPTVGSAAPTGTNSTAQIQSTNSSSAVSNNKQLSAASLALLAPDPDRKLRSRLSVWGRSKSTDRLAEAFSFGGGGSSATAAEVAIPTSTTGANGIRRGASANGVGTAATTSVNGVRRGASASGVGSSANTSANEGVHPAIANAATAATRRAPPTSHDTHTPSTSVDTTDSLSLVDGDEDVVLGFGAGVVQLRRVESVGRAARPVFMQAAGRGLGNNNKIGEPHPHPLRVLRIAIPRPLYEGAAGAGGGRVGRAVAGVLARGAGVGEKEKADGAKVSEKKPGLALHLLFGPRVERRTLEKVLRTLGSGLEGALPPASVVPVATDAPSAKAKAPPSAWAVARGRSGRPQEEPQEEGKDRAKVVLPGVALLEVRSPVRVAELYKIVGAVLPRYPALRTLLLTRPSAFTSSTVPSLPPSPTPSFFPTPPSTPGLSSSPSTSWRGPPSPSLRPPPSPSARSLHVPPSPTLFPPPSSPSPRVPLSRSAPSSPTARTTLAPPPLRSFSASSAAFTALDSWAWEWDGWDDAGDVLRFPPTHSSVHPAVQDDESVFEAGVEGEEQGELSREDAAHVAAWRRRCADLQCVRMVSGAWWVRDGE</sequence>
<feature type="compositionally biased region" description="Low complexity" evidence="1">
    <location>
        <begin position="1169"/>
        <end position="1191"/>
    </location>
</feature>
<comment type="caution">
    <text evidence="2">The sequence shown here is derived from an EMBL/GenBank/DDBJ whole genome shotgun (WGS) entry which is preliminary data.</text>
</comment>